<name>A0A0C1R5F0_9CYAN</name>
<dbReference type="RefSeq" id="WP_038089776.1">
    <property type="nucleotide sequence ID" value="NZ_JHEG04000001.1"/>
</dbReference>
<sequence>MKFYNIIKKLRKLKLVWKERGIQHLLRFLYERIARKFQGKKNYQKWIRANRLTKQDIASAQVQIAQWQIRPKFSVIVPVYNVEEQWLKKAIESVCNQIYPDWELCIADDASTKPHIRTVLDKYSKLDSRIKVVFRQENGHISAASNSALELATGDYIVLLDHDDELAINALFENAKLINEHPNADFIYSDEDKVDTKGNRYEPFFKPDWSPEYFYSCMYTCHLGVYRAKLIREIGGFRSKYDGSQDYDLVLRVVEKTQNIYHIPKILYHWRAIPASAASGADAKPWAYIAAQKALENMLERSAYPGIVEMTANQGIYRIRRNIVGHPLISIIIPSSGKSIDTPSGSLCLLENCIRSIKQVSTYHNFEIIVVSGDDIPEITLEAISSVNVQQISCDETSNLSKRVNIGAAKAKGQFLLLLSDDVQVIKPDWLESMVEFAQQREIGAVGAKLLSPDKRIKHVGIVILQGNPYHAFYDFDSEYPGYFCSNIVNKNYLAVSAACLMIRTEVFQELGGLNEEFSFNYNNIDLCLKAHQAGYRNVVTPYSQLIYYELTRTQKEGLRAEDVKIFNKRWQNYFKTLEKDPYYNINLSSNSPNFELF</sequence>
<dbReference type="SUPFAM" id="SSF53448">
    <property type="entry name" value="Nucleotide-diphospho-sugar transferases"/>
    <property type="match status" value="2"/>
</dbReference>
<feature type="domain" description="Glycosyltransferase 2-like" evidence="1">
    <location>
        <begin position="74"/>
        <end position="234"/>
    </location>
</feature>
<dbReference type="Gene3D" id="3.90.550.10">
    <property type="entry name" value="Spore Coat Polysaccharide Biosynthesis Protein SpsA, Chain A"/>
    <property type="match status" value="2"/>
</dbReference>
<dbReference type="GO" id="GO:0044010">
    <property type="term" value="P:single-species biofilm formation"/>
    <property type="evidence" value="ECO:0007669"/>
    <property type="project" value="TreeGrafter"/>
</dbReference>
<feature type="domain" description="Glycosyltransferase 2-like" evidence="1">
    <location>
        <begin position="349"/>
        <end position="511"/>
    </location>
</feature>
<organism evidence="3">
    <name type="scientific">Tolypothrix bouteillei VB521301</name>
    <dbReference type="NCBI Taxonomy" id="1479485"/>
    <lineage>
        <taxon>Bacteria</taxon>
        <taxon>Bacillati</taxon>
        <taxon>Cyanobacteriota</taxon>
        <taxon>Cyanophyceae</taxon>
        <taxon>Nostocales</taxon>
        <taxon>Tolypothrichaceae</taxon>
        <taxon>Tolypothrix</taxon>
    </lineage>
</organism>
<keyword evidence="3" id="KW-0808">Transferase</keyword>
<evidence type="ECO:0000313" key="3">
    <source>
        <dbReference type="EMBL" id="KIE12799.1"/>
    </source>
</evidence>
<dbReference type="STRING" id="1479485.DA73_0204725"/>
<accession>A0A0C1R5F0</accession>
<dbReference type="EMBL" id="JHEG02000019">
    <property type="protein sequence ID" value="KIE12799.1"/>
    <property type="molecule type" value="Genomic_DNA"/>
</dbReference>
<comment type="caution">
    <text evidence="3">The sequence shown here is derived from an EMBL/GenBank/DDBJ whole genome shotgun (WGS) entry which is preliminary data.</text>
</comment>
<gene>
    <name evidence="3" type="ORF">DA73_0204725</name>
    <name evidence="2" type="ORF">DA73_0400024505</name>
</gene>
<dbReference type="GO" id="GO:0016740">
    <property type="term" value="F:transferase activity"/>
    <property type="evidence" value="ECO:0007669"/>
    <property type="project" value="UniProtKB-KW"/>
</dbReference>
<keyword evidence="4" id="KW-1185">Reference proteome</keyword>
<dbReference type="CDD" id="cd04184">
    <property type="entry name" value="GT2_RfbC_Mx_like"/>
    <property type="match status" value="1"/>
</dbReference>
<evidence type="ECO:0000313" key="2">
    <source>
        <dbReference type="EMBL" id="KAF3888299.1"/>
    </source>
</evidence>
<reference evidence="2" key="2">
    <citation type="submission" date="2019-11" db="EMBL/GenBank/DDBJ databases">
        <title>Improved Assembly of Tolypothrix boutellei genome.</title>
        <authorList>
            <person name="Sarangi A.N."/>
            <person name="Mukherjee M."/>
            <person name="Ghosh S."/>
            <person name="Singh D."/>
            <person name="Das A."/>
            <person name="Kant S."/>
            <person name="Prusty A."/>
            <person name="Tripathy S."/>
        </authorList>
    </citation>
    <scope>NUCLEOTIDE SEQUENCE</scope>
    <source>
        <strain evidence="2">VB521301</strain>
    </source>
</reference>
<dbReference type="PANTHER" id="PTHR43685:SF2">
    <property type="entry name" value="GLYCOSYLTRANSFERASE 2-LIKE DOMAIN-CONTAINING PROTEIN"/>
    <property type="match status" value="1"/>
</dbReference>
<evidence type="ECO:0000313" key="4">
    <source>
        <dbReference type="Proteomes" id="UP000029738"/>
    </source>
</evidence>
<dbReference type="InterPro" id="IPR001173">
    <property type="entry name" value="Glyco_trans_2-like"/>
</dbReference>
<dbReference type="PANTHER" id="PTHR43685">
    <property type="entry name" value="GLYCOSYLTRANSFERASE"/>
    <property type="match status" value="1"/>
</dbReference>
<dbReference type="OrthoDB" id="9179784at2"/>
<evidence type="ECO:0000259" key="1">
    <source>
        <dbReference type="Pfam" id="PF00535"/>
    </source>
</evidence>
<dbReference type="Pfam" id="PF00535">
    <property type="entry name" value="Glycos_transf_2"/>
    <property type="match status" value="2"/>
</dbReference>
<reference evidence="3" key="1">
    <citation type="journal article" date="2015" name="Genome Announc.">
        <title>Draft Genome Sequence of Tolypothrix boutellei Strain VB521301.</title>
        <authorList>
            <person name="Chandrababunaidu M.M."/>
            <person name="Singh D."/>
            <person name="Sen D."/>
            <person name="Bhan S."/>
            <person name="Das S."/>
            <person name="Gupta A."/>
            <person name="Adhikary S.P."/>
            <person name="Tripathy S."/>
        </authorList>
    </citation>
    <scope>NUCLEOTIDE SEQUENCE</scope>
    <source>
        <strain evidence="3">VB521301</strain>
    </source>
</reference>
<dbReference type="InterPro" id="IPR029044">
    <property type="entry name" value="Nucleotide-diphossugar_trans"/>
</dbReference>
<dbReference type="EMBL" id="JHEG04000001">
    <property type="protein sequence ID" value="KAF3888299.1"/>
    <property type="molecule type" value="Genomic_DNA"/>
</dbReference>
<dbReference type="InterPro" id="IPR050834">
    <property type="entry name" value="Glycosyltransf_2"/>
</dbReference>
<dbReference type="Proteomes" id="UP000029738">
    <property type="component" value="Unassembled WGS sequence"/>
</dbReference>
<dbReference type="AlphaFoldDB" id="A0A0C1R5F0"/>
<protein>
    <submittedName>
        <fullName evidence="3">Glycosyltransferase</fullName>
    </submittedName>
</protein>
<proteinExistence type="predicted"/>